<dbReference type="Proteomes" id="UP000054266">
    <property type="component" value="Unassembled WGS sequence"/>
</dbReference>
<dbReference type="PANTHER" id="PTHR37540:SF10">
    <property type="entry name" value="SIGMA-70 REGION 2 FAMILY PROTEIN"/>
    <property type="match status" value="1"/>
</dbReference>
<dbReference type="STRING" id="5601.A0A0D2G172"/>
<dbReference type="HOGENOM" id="CLU_028343_1_0_1"/>
<feature type="compositionally biased region" description="Basic and acidic residues" evidence="1">
    <location>
        <begin position="106"/>
        <end position="118"/>
    </location>
</feature>
<gene>
    <name evidence="2" type="ORF">PV04_08095</name>
</gene>
<dbReference type="AlphaFoldDB" id="A0A0D2G172"/>
<name>A0A0D2G172_9EURO</name>
<organism evidence="2 3">
    <name type="scientific">Phialophora macrospora</name>
    <dbReference type="NCBI Taxonomy" id="1851006"/>
    <lineage>
        <taxon>Eukaryota</taxon>
        <taxon>Fungi</taxon>
        <taxon>Dikarya</taxon>
        <taxon>Ascomycota</taxon>
        <taxon>Pezizomycotina</taxon>
        <taxon>Eurotiomycetes</taxon>
        <taxon>Chaetothyriomycetidae</taxon>
        <taxon>Chaetothyriales</taxon>
        <taxon>Herpotrichiellaceae</taxon>
        <taxon>Phialophora</taxon>
    </lineage>
</organism>
<feature type="compositionally biased region" description="Polar residues" evidence="1">
    <location>
        <begin position="15"/>
        <end position="32"/>
    </location>
</feature>
<accession>A0A0D2G172</accession>
<proteinExistence type="predicted"/>
<evidence type="ECO:0000256" key="1">
    <source>
        <dbReference type="SAM" id="MobiDB-lite"/>
    </source>
</evidence>
<protein>
    <recommendedName>
        <fullName evidence="4">Transcription factor domain-containing protein</fullName>
    </recommendedName>
</protein>
<feature type="region of interest" description="Disordered" evidence="1">
    <location>
        <begin position="13"/>
        <end position="182"/>
    </location>
</feature>
<feature type="compositionally biased region" description="Polar residues" evidence="1">
    <location>
        <begin position="168"/>
        <end position="182"/>
    </location>
</feature>
<keyword evidence="3" id="KW-1185">Reference proteome</keyword>
<evidence type="ECO:0000313" key="3">
    <source>
        <dbReference type="Proteomes" id="UP000054266"/>
    </source>
</evidence>
<reference evidence="2 3" key="1">
    <citation type="submission" date="2015-01" db="EMBL/GenBank/DDBJ databases">
        <title>The Genome Sequence of Capronia semiimmersa CBS27337.</title>
        <authorList>
            <consortium name="The Broad Institute Genomics Platform"/>
            <person name="Cuomo C."/>
            <person name="de Hoog S."/>
            <person name="Gorbushina A."/>
            <person name="Stielow B."/>
            <person name="Teixiera M."/>
            <person name="Abouelleil A."/>
            <person name="Chapman S.B."/>
            <person name="Priest M."/>
            <person name="Young S.K."/>
            <person name="Wortman J."/>
            <person name="Nusbaum C."/>
            <person name="Birren B."/>
        </authorList>
    </citation>
    <scope>NUCLEOTIDE SEQUENCE [LARGE SCALE GENOMIC DNA]</scope>
    <source>
        <strain evidence="2 3">CBS 27337</strain>
    </source>
</reference>
<evidence type="ECO:0008006" key="4">
    <source>
        <dbReference type="Google" id="ProtNLM"/>
    </source>
</evidence>
<sequence>MPPLFLFVNKDAASASLTRSNAAEQTSINSHVQRGRRHRRSAASASRAGNRSRRTPGRGNITDTRDPVLPDQDPDLYPSQHIVDPAVVDVPEAPAPSDSAQPTKAEPAHDAVDRRTELPARPSPRNNANEVMATKNPVPRVRAQRKPSAPRTEKPSSRSPVYKESILPLNSPQTRPTPRDISQVTSTSLDPFGQSVVKLDSHVAKLCRYFCESFHPSVWHAESWASREHSYTYQTSAVEVIRRAMQSEVEMNAMLACMAARIENVDSIPDQGTDRYMGNALVAVRKRFSSAPKHQLLLIVFHLYAADAYRQNYQAAKIHMQAAKALFDSWGGLDHVPDQALKELFIIGDGHMSAVLLEPCSLPCENDPGPYWMVTPPELQLAPQQDLSSIAPSFQKLCYDGYLPEELVEAIQETAECTWVLLYAPSGAPDASKYAARWLQWRHAAVRYRLLAMNYTGSSLDAIRVGLLMWILTSMVILGLKRLGGLIAPKLRTILWSVDEPHLQWEGLVQVKTWVLTIGAMCSMVGSEEERWFVDQLFEIGFAEHIRRIRETHLQLDTSDVLRQFEANFFYYDAIQRPRLERLARLLSGGPSETSSSASLSSPSDGSRKSSSPT</sequence>
<dbReference type="PANTHER" id="PTHR37540">
    <property type="entry name" value="TRANSCRIPTION FACTOR (ACR-2), PUTATIVE-RELATED-RELATED"/>
    <property type="match status" value="1"/>
</dbReference>
<feature type="compositionally biased region" description="Low complexity" evidence="1">
    <location>
        <begin position="83"/>
        <end position="98"/>
    </location>
</feature>
<dbReference type="EMBL" id="KN846960">
    <property type="protein sequence ID" value="KIW65879.1"/>
    <property type="molecule type" value="Genomic_DNA"/>
</dbReference>
<feature type="region of interest" description="Disordered" evidence="1">
    <location>
        <begin position="588"/>
        <end position="614"/>
    </location>
</feature>
<evidence type="ECO:0000313" key="2">
    <source>
        <dbReference type="EMBL" id="KIW65879.1"/>
    </source>
</evidence>